<dbReference type="HOGENOM" id="CLU_033666_15_0_1"/>
<evidence type="ECO:0000313" key="2">
    <source>
        <dbReference type="Proteomes" id="UP000053647"/>
    </source>
</evidence>
<dbReference type="Proteomes" id="UP000053647">
    <property type="component" value="Unassembled WGS sequence"/>
</dbReference>
<protein>
    <submittedName>
        <fullName evidence="1">Uncharacterized protein</fullName>
    </submittedName>
</protein>
<reference evidence="1 2" key="1">
    <citation type="submission" date="2014-06" db="EMBL/GenBank/DDBJ databases">
        <authorList>
            <consortium name="DOE Joint Genome Institute"/>
            <person name="Kuo A."/>
            <person name="Kohler A."/>
            <person name="Nagy L.G."/>
            <person name="Floudas D."/>
            <person name="Copeland A."/>
            <person name="Barry K.W."/>
            <person name="Cichocki N."/>
            <person name="Veneault-Fourrey C."/>
            <person name="LaButti K."/>
            <person name="Lindquist E.A."/>
            <person name="Lipzen A."/>
            <person name="Lundell T."/>
            <person name="Morin E."/>
            <person name="Murat C."/>
            <person name="Sun H."/>
            <person name="Tunlid A."/>
            <person name="Henrissat B."/>
            <person name="Grigoriev I.V."/>
            <person name="Hibbett D.S."/>
            <person name="Martin F."/>
            <person name="Nordberg H.P."/>
            <person name="Cantor M.N."/>
            <person name="Hua S.X."/>
        </authorList>
    </citation>
    <scope>NUCLEOTIDE SEQUENCE [LARGE SCALE GENOMIC DNA]</scope>
    <source>
        <strain evidence="1 2">ATCC 200175</strain>
    </source>
</reference>
<sequence>KNAGEGLSDRLVEGTLKFREGSVMMWGCMACEGVGYATKINGRMDGDLYLQILKDELQESLEYHGLNP</sequence>
<organism evidence="1 2">
    <name type="scientific">Paxillus involutus ATCC 200175</name>
    <dbReference type="NCBI Taxonomy" id="664439"/>
    <lineage>
        <taxon>Eukaryota</taxon>
        <taxon>Fungi</taxon>
        <taxon>Dikarya</taxon>
        <taxon>Basidiomycota</taxon>
        <taxon>Agaricomycotina</taxon>
        <taxon>Agaricomycetes</taxon>
        <taxon>Agaricomycetidae</taxon>
        <taxon>Boletales</taxon>
        <taxon>Paxilineae</taxon>
        <taxon>Paxillaceae</taxon>
        <taxon>Paxillus</taxon>
    </lineage>
</organism>
<name>A0A0C9U3P8_PAXIN</name>
<keyword evidence="2" id="KW-1185">Reference proteome</keyword>
<feature type="non-terminal residue" evidence="1">
    <location>
        <position position="68"/>
    </location>
</feature>
<feature type="non-terminal residue" evidence="1">
    <location>
        <position position="1"/>
    </location>
</feature>
<accession>A0A0C9U3P8</accession>
<dbReference type="Gene3D" id="3.30.420.10">
    <property type="entry name" value="Ribonuclease H-like superfamily/Ribonuclease H"/>
    <property type="match status" value="1"/>
</dbReference>
<gene>
    <name evidence="1" type="ORF">PAXINDRAFT_36169</name>
</gene>
<proteinExistence type="predicted"/>
<reference evidence="2" key="2">
    <citation type="submission" date="2015-01" db="EMBL/GenBank/DDBJ databases">
        <title>Evolutionary Origins and Diversification of the Mycorrhizal Mutualists.</title>
        <authorList>
            <consortium name="DOE Joint Genome Institute"/>
            <consortium name="Mycorrhizal Genomics Consortium"/>
            <person name="Kohler A."/>
            <person name="Kuo A."/>
            <person name="Nagy L.G."/>
            <person name="Floudas D."/>
            <person name="Copeland A."/>
            <person name="Barry K.W."/>
            <person name="Cichocki N."/>
            <person name="Veneault-Fourrey C."/>
            <person name="LaButti K."/>
            <person name="Lindquist E.A."/>
            <person name="Lipzen A."/>
            <person name="Lundell T."/>
            <person name="Morin E."/>
            <person name="Murat C."/>
            <person name="Riley R."/>
            <person name="Ohm R."/>
            <person name="Sun H."/>
            <person name="Tunlid A."/>
            <person name="Henrissat B."/>
            <person name="Grigoriev I.V."/>
            <person name="Hibbett D.S."/>
            <person name="Martin F."/>
        </authorList>
    </citation>
    <scope>NUCLEOTIDE SEQUENCE [LARGE SCALE GENOMIC DNA]</scope>
    <source>
        <strain evidence="2">ATCC 200175</strain>
    </source>
</reference>
<dbReference type="GO" id="GO:0003676">
    <property type="term" value="F:nucleic acid binding"/>
    <property type="evidence" value="ECO:0007669"/>
    <property type="project" value="InterPro"/>
</dbReference>
<dbReference type="AlphaFoldDB" id="A0A0C9U3P8"/>
<dbReference type="EMBL" id="KN819345">
    <property type="protein sequence ID" value="KIJ14112.1"/>
    <property type="molecule type" value="Genomic_DNA"/>
</dbReference>
<evidence type="ECO:0000313" key="1">
    <source>
        <dbReference type="EMBL" id="KIJ14112.1"/>
    </source>
</evidence>
<dbReference type="OrthoDB" id="3268173at2759"/>
<dbReference type="InterPro" id="IPR036397">
    <property type="entry name" value="RNaseH_sf"/>
</dbReference>